<name>A0A3G6J2B8_9CORY</name>
<evidence type="ECO:0000313" key="2">
    <source>
        <dbReference type="EMBL" id="AZA12205.1"/>
    </source>
</evidence>
<evidence type="ECO:0008006" key="4">
    <source>
        <dbReference type="Google" id="ProtNLM"/>
    </source>
</evidence>
<dbReference type="Proteomes" id="UP000271587">
    <property type="component" value="Chromosome"/>
</dbReference>
<keyword evidence="3" id="KW-1185">Reference proteome</keyword>
<accession>A0A3G6J2B8</accession>
<reference evidence="2 3" key="1">
    <citation type="submission" date="2018-11" db="EMBL/GenBank/DDBJ databases">
        <authorList>
            <person name="Kleinhagauer T."/>
            <person name="Glaeser S.P."/>
            <person name="Spergser J."/>
            <person name="Ruckert C."/>
            <person name="Kaempfer P."/>
            <person name="Busse H.-J."/>
        </authorList>
    </citation>
    <scope>NUCLEOTIDE SEQUENCE [LARGE SCALE GENOMIC DNA]</scope>
    <source>
        <strain evidence="2 3">W8</strain>
    </source>
</reference>
<protein>
    <recommendedName>
        <fullName evidence="4">DUF3592 domain-containing protein</fullName>
    </recommendedName>
</protein>
<keyword evidence="1" id="KW-0472">Membrane</keyword>
<keyword evidence="1" id="KW-1133">Transmembrane helix</keyword>
<feature type="transmembrane region" description="Helical" evidence="1">
    <location>
        <begin position="120"/>
        <end position="145"/>
    </location>
</feature>
<organism evidence="2 3">
    <name type="scientific">Corynebacterium gerontici</name>
    <dbReference type="NCBI Taxonomy" id="2079234"/>
    <lineage>
        <taxon>Bacteria</taxon>
        <taxon>Bacillati</taxon>
        <taxon>Actinomycetota</taxon>
        <taxon>Actinomycetes</taxon>
        <taxon>Mycobacteriales</taxon>
        <taxon>Corynebacteriaceae</taxon>
        <taxon>Corynebacterium</taxon>
    </lineage>
</organism>
<feature type="transmembrane region" description="Helical" evidence="1">
    <location>
        <begin position="26"/>
        <end position="47"/>
    </location>
</feature>
<proteinExistence type="predicted"/>
<dbReference type="EMBL" id="CP033897">
    <property type="protein sequence ID" value="AZA12205.1"/>
    <property type="molecule type" value="Genomic_DNA"/>
</dbReference>
<sequence length="165" mass="18073">MSPDQRTPTPTTSGSEAAVRRRAHQFVLVLYIFAVLGCVAMVLGPALNDRTINQNPGRALATVVNVGTIRTSVEYQGDDGRLHSPKAGLLYPSGLGEGQRVWVTYAKDNYDLVKVEGRRWTLAFIPALSCLAVASAIAAGLWLLVSRWPARRRPQPPSIRKPLKR</sequence>
<evidence type="ECO:0000313" key="3">
    <source>
        <dbReference type="Proteomes" id="UP000271587"/>
    </source>
</evidence>
<keyword evidence="1" id="KW-0812">Transmembrane</keyword>
<dbReference type="AlphaFoldDB" id="A0A3G6J2B8"/>
<dbReference type="KEGG" id="cgk:CGERO_09590"/>
<evidence type="ECO:0000256" key="1">
    <source>
        <dbReference type="SAM" id="Phobius"/>
    </source>
</evidence>
<gene>
    <name evidence="2" type="ORF">CGERO_09590</name>
</gene>